<proteinExistence type="predicted"/>
<dbReference type="GO" id="GO:0003677">
    <property type="term" value="F:DNA binding"/>
    <property type="evidence" value="ECO:0007669"/>
    <property type="project" value="UniProtKB-UniRule"/>
</dbReference>
<feature type="DNA-binding region" description="H-T-H motif" evidence="7">
    <location>
        <begin position="34"/>
        <end position="54"/>
    </location>
</feature>
<dbReference type="InterPro" id="IPR036388">
    <property type="entry name" value="WH-like_DNA-bd_sf"/>
</dbReference>
<protein>
    <recommendedName>
        <fullName evidence="8">HTH psq-type domain-containing protein</fullName>
    </recommendedName>
</protein>
<dbReference type="SUPFAM" id="SSF46689">
    <property type="entry name" value="Homeodomain-like"/>
    <property type="match status" value="1"/>
</dbReference>
<evidence type="ECO:0000256" key="4">
    <source>
        <dbReference type="ARBA" id="ARBA00023015"/>
    </source>
</evidence>
<dbReference type="PANTHER" id="PTHR33215">
    <property type="entry name" value="PROTEIN DISTAL ANTENNA"/>
    <property type="match status" value="1"/>
</dbReference>
<name>A0A9Q0BLD2_9MUSC</name>
<organism evidence="9 10">
    <name type="scientific">Drosophila gunungcola</name>
    <name type="common">fruit fly</name>
    <dbReference type="NCBI Taxonomy" id="103775"/>
    <lineage>
        <taxon>Eukaryota</taxon>
        <taxon>Metazoa</taxon>
        <taxon>Ecdysozoa</taxon>
        <taxon>Arthropoda</taxon>
        <taxon>Hexapoda</taxon>
        <taxon>Insecta</taxon>
        <taxon>Pterygota</taxon>
        <taxon>Neoptera</taxon>
        <taxon>Endopterygota</taxon>
        <taxon>Diptera</taxon>
        <taxon>Brachycera</taxon>
        <taxon>Muscomorpha</taxon>
        <taxon>Ephydroidea</taxon>
        <taxon>Drosophilidae</taxon>
        <taxon>Drosophila</taxon>
        <taxon>Sophophora</taxon>
    </lineage>
</organism>
<keyword evidence="2" id="KW-0217">Developmental protein</keyword>
<keyword evidence="5 7" id="KW-0238">DNA-binding</keyword>
<feature type="domain" description="HTH psq-type" evidence="8">
    <location>
        <begin position="7"/>
        <end position="58"/>
    </location>
</feature>
<evidence type="ECO:0000256" key="7">
    <source>
        <dbReference type="PROSITE-ProRule" id="PRU00320"/>
    </source>
</evidence>
<dbReference type="AlphaFoldDB" id="A0A9Q0BLD2"/>
<dbReference type="Pfam" id="PF04218">
    <property type="entry name" value="CENP-B_N"/>
    <property type="match status" value="1"/>
</dbReference>
<dbReference type="Proteomes" id="UP001059596">
    <property type="component" value="Unassembled WGS sequence"/>
</dbReference>
<keyword evidence="7" id="KW-0539">Nucleus</keyword>
<evidence type="ECO:0000313" key="9">
    <source>
        <dbReference type="EMBL" id="KAI8035870.1"/>
    </source>
</evidence>
<evidence type="ECO:0000256" key="3">
    <source>
        <dbReference type="ARBA" id="ARBA00022553"/>
    </source>
</evidence>
<dbReference type="PROSITE" id="PS50960">
    <property type="entry name" value="HTH_PSQ"/>
    <property type="match status" value="1"/>
</dbReference>
<gene>
    <name evidence="9" type="ORF">M5D96_011301</name>
</gene>
<evidence type="ECO:0000256" key="2">
    <source>
        <dbReference type="ARBA" id="ARBA00022473"/>
    </source>
</evidence>
<keyword evidence="6" id="KW-0804">Transcription</keyword>
<dbReference type="GO" id="GO:0005634">
    <property type="term" value="C:nucleus"/>
    <property type="evidence" value="ECO:0007669"/>
    <property type="project" value="UniProtKB-SubCell"/>
</dbReference>
<reference evidence="9" key="1">
    <citation type="journal article" date="2023" name="Genome Biol. Evol.">
        <title>Long-read-based Genome Assembly of Drosophila gunungcola Reveals Fewer Chemosensory Genes in Flower-breeding Species.</title>
        <authorList>
            <person name="Negi A."/>
            <person name="Liao B.Y."/>
            <person name="Yeh S.D."/>
        </authorList>
    </citation>
    <scope>NUCLEOTIDE SEQUENCE</scope>
    <source>
        <strain evidence="9">Sukarami</strain>
    </source>
</reference>
<evidence type="ECO:0000313" key="10">
    <source>
        <dbReference type="Proteomes" id="UP001059596"/>
    </source>
</evidence>
<keyword evidence="10" id="KW-1185">Reference proteome</keyword>
<dbReference type="InterPro" id="IPR007889">
    <property type="entry name" value="HTH_Psq"/>
</dbReference>
<dbReference type="Gene3D" id="1.10.10.10">
    <property type="entry name" value="Winged helix-like DNA-binding domain superfamily/Winged helix DNA-binding domain"/>
    <property type="match status" value="1"/>
</dbReference>
<evidence type="ECO:0000259" key="8">
    <source>
        <dbReference type="PROSITE" id="PS50960"/>
    </source>
</evidence>
<evidence type="ECO:0000256" key="6">
    <source>
        <dbReference type="ARBA" id="ARBA00023163"/>
    </source>
</evidence>
<keyword evidence="4" id="KW-0805">Transcription regulation</keyword>
<evidence type="ECO:0000256" key="1">
    <source>
        <dbReference type="ARBA" id="ARBA00004123"/>
    </source>
</evidence>
<sequence length="290" mass="31357">MEVFGVPRGKRPRVQVSMDDKERAIARIRGGETKAGISRELGVPESTVRGWVKRAEQRMAREAVANQQGSASYPSILTMALTKPQVAIATKPSVSSVTSKSSSSSSPLALNSLKLPQKRNYNGHPVPRPLVPVQNPADAPIPIPVPIPVPIPMPFPVPPITSTDSQQQMNAWLHIFNAGLLNFTLIATAAVHQARSRGLADRLPLWQIITDFVDDAGRNVAANGGRYIEPLVPASHIPVTSQMPGRSSPTQRMAQAPVQVHMHRGNLKALPVHITAEDDEESSTDADMEI</sequence>
<evidence type="ECO:0000256" key="5">
    <source>
        <dbReference type="ARBA" id="ARBA00023125"/>
    </source>
</evidence>
<accession>A0A9Q0BLD2</accession>
<dbReference type="PANTHER" id="PTHR33215:SF13">
    <property type="entry name" value="PROTEIN DISTAL ANTENNA"/>
    <property type="match status" value="1"/>
</dbReference>
<dbReference type="InterPro" id="IPR051839">
    <property type="entry name" value="RD_transcriptional_regulator"/>
</dbReference>
<dbReference type="OrthoDB" id="6624814at2759"/>
<keyword evidence="3" id="KW-0597">Phosphoprotein</keyword>
<dbReference type="EMBL" id="JAMKOV010000028">
    <property type="protein sequence ID" value="KAI8035870.1"/>
    <property type="molecule type" value="Genomic_DNA"/>
</dbReference>
<comment type="caution">
    <text evidence="9">The sequence shown here is derived from an EMBL/GenBank/DDBJ whole genome shotgun (WGS) entry which is preliminary data.</text>
</comment>
<comment type="subcellular location">
    <subcellularLocation>
        <location evidence="1 7">Nucleus</location>
    </subcellularLocation>
</comment>
<dbReference type="InterPro" id="IPR009057">
    <property type="entry name" value="Homeodomain-like_sf"/>
</dbReference>